<evidence type="ECO:0000313" key="4">
    <source>
        <dbReference type="Proteomes" id="UP000694580"/>
    </source>
</evidence>
<dbReference type="GO" id="GO:0019005">
    <property type="term" value="C:SCF ubiquitin ligase complex"/>
    <property type="evidence" value="ECO:0007669"/>
    <property type="project" value="TreeGrafter"/>
</dbReference>
<reference evidence="3" key="3">
    <citation type="submission" date="2025-09" db="UniProtKB">
        <authorList>
            <consortium name="Ensembl"/>
        </authorList>
    </citation>
    <scope>IDENTIFICATION</scope>
</reference>
<keyword evidence="4" id="KW-1185">Reference proteome</keyword>
<accession>A0AAY4CGC7</accession>
<dbReference type="Pfam" id="PF19729">
    <property type="entry name" value="LRR_FBXL18"/>
    <property type="match status" value="2"/>
</dbReference>
<reference evidence="3" key="2">
    <citation type="submission" date="2025-08" db="UniProtKB">
        <authorList>
            <consortium name="Ensembl"/>
        </authorList>
    </citation>
    <scope>IDENTIFICATION</scope>
</reference>
<evidence type="ECO:0000259" key="2">
    <source>
        <dbReference type="PROSITE" id="PS50181"/>
    </source>
</evidence>
<dbReference type="RefSeq" id="XP_028828019.1">
    <property type="nucleotide sequence ID" value="XM_028972186.1"/>
</dbReference>
<dbReference type="PANTHER" id="PTHR16134:SF19">
    <property type="entry name" value="F-BOX AND LEUCINE-RICH REPEAT PROTEIN 18"/>
    <property type="match status" value="1"/>
</dbReference>
<dbReference type="SUPFAM" id="SSF52047">
    <property type="entry name" value="RNI-like"/>
    <property type="match status" value="1"/>
</dbReference>
<name>A0AAY4CGC7_9TELE</name>
<dbReference type="InterPro" id="IPR001810">
    <property type="entry name" value="F-box_dom"/>
</dbReference>
<protein>
    <recommendedName>
        <fullName evidence="2">F-box domain-containing protein</fullName>
    </recommendedName>
</protein>
<reference evidence="3 4" key="1">
    <citation type="submission" date="2020-06" db="EMBL/GenBank/DDBJ databases">
        <authorList>
            <consortium name="Wellcome Sanger Institute Data Sharing"/>
        </authorList>
    </citation>
    <scope>NUCLEOTIDE SEQUENCE [LARGE SCALE GENOMIC DNA]</scope>
</reference>
<proteinExistence type="predicted"/>
<dbReference type="Gene3D" id="3.80.10.10">
    <property type="entry name" value="Ribonuclease Inhibitor"/>
    <property type="match status" value="3"/>
</dbReference>
<dbReference type="SUPFAM" id="SSF81383">
    <property type="entry name" value="F-box domain"/>
    <property type="match status" value="1"/>
</dbReference>
<sequence length="727" mass="78250">MDAQEIAEESAPDGSPHSRVGISEFSDEILLNILRFVPRHDLLHHVSRVCRKLASLCLDKSLVAHIDLTQEYSAGDEAVRLLLRRVRGDVTSLDLSGCYWLSGPTVDQVTRCRSLVRLDLSGCRVTCGRLSRLLPALRGLRALALDVGRGFSLQQLGAEGARTLAQLVELRQTLLVPSYGVVPCCPALCRLALVLEVSEAGVEGCVQLAVGQSSVPHYQSLRWFSVHLAPGEVNRTLLSLFLAGFSARVPERLAGLVLAVPGSAPARPAAADALMDSLGAGLSQSGEGVVTALQLPRSWLDGTSLSRVLLHGCPTYLNLSRCSAPGIVTSDLRPLCSLNLSGSGKELDSDWLRTLAEGCPKLQHLNLSGTHYHHGNGGVSTDTHLCGILGRMKHLRSLALPVCAIAERGSQSPETFTANGPISGPPAPDPSVTTPEARSEGPGDISTALEDRRASDSPLLGLRKLRRVGVPRPGAGAESCAHLHVLLQGCRNLTELELLGAGFCSAMPRNEPAIRKDPPACPWARNVGDAHLAALGRLPFLRRLTLASLPGVLTGSGLVALAQRCRDLRALTLANLGSLQNVNYTQALLETLRHCGQLRDFRLEQPYFSANAHFFDALSHCQNLQRLCIVSRNGSFQPVAVTNFMQRSENVVVCHLFTGGTLVSCRTLQKSLLESLEGARPALSVLVYPLLHEELAQVMRETPLRHLEEITLFKSRVAEQPPGHATH</sequence>
<dbReference type="GO" id="GO:0031146">
    <property type="term" value="P:SCF-dependent proteasomal ubiquitin-dependent protein catabolic process"/>
    <property type="evidence" value="ECO:0007669"/>
    <property type="project" value="InterPro"/>
</dbReference>
<dbReference type="Pfam" id="PF12937">
    <property type="entry name" value="F-box-like"/>
    <property type="match status" value="1"/>
</dbReference>
<dbReference type="AlphaFoldDB" id="A0AAY4CGC7"/>
<feature type="region of interest" description="Disordered" evidence="1">
    <location>
        <begin position="414"/>
        <end position="452"/>
    </location>
</feature>
<dbReference type="GeneID" id="114785676"/>
<evidence type="ECO:0000256" key="1">
    <source>
        <dbReference type="SAM" id="MobiDB-lite"/>
    </source>
</evidence>
<evidence type="ECO:0000313" key="3">
    <source>
        <dbReference type="Ensembl" id="ENSDCDP00010032270.1"/>
    </source>
</evidence>
<dbReference type="InterPro" id="IPR045627">
    <property type="entry name" value="FBXL18_LRR"/>
</dbReference>
<gene>
    <name evidence="3" type="primary">FBXL18</name>
</gene>
<dbReference type="InterPro" id="IPR032675">
    <property type="entry name" value="LRR_dom_sf"/>
</dbReference>
<dbReference type="Ensembl" id="ENSDCDT00010040029.1">
    <property type="protein sequence ID" value="ENSDCDP00010032270.1"/>
    <property type="gene ID" value="ENSDCDG00010020662.1"/>
</dbReference>
<dbReference type="GeneTree" id="ENSGT00390000015109"/>
<dbReference type="RefSeq" id="XP_028828020.1">
    <property type="nucleotide sequence ID" value="XM_028972187.1"/>
</dbReference>
<dbReference type="PANTHER" id="PTHR16134">
    <property type="entry name" value="F-BOX/TPR REPEAT PROTEIN POF3"/>
    <property type="match status" value="1"/>
</dbReference>
<dbReference type="PROSITE" id="PS50181">
    <property type="entry name" value="FBOX"/>
    <property type="match status" value="1"/>
</dbReference>
<dbReference type="InterPro" id="IPR036047">
    <property type="entry name" value="F-box-like_dom_sf"/>
</dbReference>
<dbReference type="RefSeq" id="XP_028828018.1">
    <property type="nucleotide sequence ID" value="XM_028972185.1"/>
</dbReference>
<feature type="domain" description="F-box" evidence="2">
    <location>
        <begin position="19"/>
        <end position="66"/>
    </location>
</feature>
<organism evidence="3 4">
    <name type="scientific">Denticeps clupeoides</name>
    <name type="common">denticle herring</name>
    <dbReference type="NCBI Taxonomy" id="299321"/>
    <lineage>
        <taxon>Eukaryota</taxon>
        <taxon>Metazoa</taxon>
        <taxon>Chordata</taxon>
        <taxon>Craniata</taxon>
        <taxon>Vertebrata</taxon>
        <taxon>Euteleostomi</taxon>
        <taxon>Actinopterygii</taxon>
        <taxon>Neopterygii</taxon>
        <taxon>Teleostei</taxon>
        <taxon>Clupei</taxon>
        <taxon>Clupeiformes</taxon>
        <taxon>Denticipitoidei</taxon>
        <taxon>Denticipitidae</taxon>
        <taxon>Denticeps</taxon>
    </lineage>
</organism>
<dbReference type="Proteomes" id="UP000694580">
    <property type="component" value="Chromosome 3"/>
</dbReference>